<dbReference type="PANTHER" id="PTHR32089">
    <property type="entry name" value="METHYL-ACCEPTING CHEMOTAXIS PROTEIN MCPB"/>
    <property type="match status" value="1"/>
</dbReference>
<evidence type="ECO:0000259" key="7">
    <source>
        <dbReference type="PROSITE" id="PS50885"/>
    </source>
</evidence>
<dbReference type="FunFam" id="1.10.287.950:FF:000001">
    <property type="entry name" value="Methyl-accepting chemotaxis sensory transducer"/>
    <property type="match status" value="1"/>
</dbReference>
<dbReference type="SUPFAM" id="SSF58104">
    <property type="entry name" value="Methyl-accepting chemotaxis protein (MCP) signaling domain"/>
    <property type="match status" value="1"/>
</dbReference>
<dbReference type="AlphaFoldDB" id="A0A4R1KCL7"/>
<dbReference type="Pfam" id="PF00015">
    <property type="entry name" value="MCPsignal"/>
    <property type="match status" value="1"/>
</dbReference>
<dbReference type="GO" id="GO:0006935">
    <property type="term" value="P:chemotaxis"/>
    <property type="evidence" value="ECO:0007669"/>
    <property type="project" value="UniProtKB-ARBA"/>
</dbReference>
<evidence type="ECO:0000256" key="2">
    <source>
        <dbReference type="ARBA" id="ARBA00023224"/>
    </source>
</evidence>
<feature type="domain" description="HAMP" evidence="7">
    <location>
        <begin position="243"/>
        <end position="295"/>
    </location>
</feature>
<gene>
    <name evidence="8" type="ORF">C8D98_0807</name>
</gene>
<dbReference type="Pfam" id="PF00672">
    <property type="entry name" value="HAMP"/>
    <property type="match status" value="1"/>
</dbReference>
<keyword evidence="2 4" id="KW-0807">Transducer</keyword>
<feature type="transmembrane region" description="Helical" evidence="5">
    <location>
        <begin position="219"/>
        <end position="240"/>
    </location>
</feature>
<dbReference type="RefSeq" id="WP_132872234.1">
    <property type="nucleotide sequence ID" value="NZ_SMGG01000003.1"/>
</dbReference>
<dbReference type="GO" id="GO:0016020">
    <property type="term" value="C:membrane"/>
    <property type="evidence" value="ECO:0007669"/>
    <property type="project" value="UniProtKB-SubCell"/>
</dbReference>
<comment type="caution">
    <text evidence="8">The sequence shown here is derived from an EMBL/GenBank/DDBJ whole genome shotgun (WGS) entry which is preliminary data.</text>
</comment>
<dbReference type="EMBL" id="SMGG01000003">
    <property type="protein sequence ID" value="TCK62285.1"/>
    <property type="molecule type" value="Genomic_DNA"/>
</dbReference>
<evidence type="ECO:0000256" key="1">
    <source>
        <dbReference type="ARBA" id="ARBA00004370"/>
    </source>
</evidence>
<organism evidence="8 9">
    <name type="scientific">Seleniivibrio woodruffii</name>
    <dbReference type="NCBI Taxonomy" id="1078050"/>
    <lineage>
        <taxon>Bacteria</taxon>
        <taxon>Pseudomonadati</taxon>
        <taxon>Deferribacterota</taxon>
        <taxon>Deferribacteres</taxon>
        <taxon>Deferribacterales</taxon>
        <taxon>Geovibrionaceae</taxon>
        <taxon>Seleniivibrio</taxon>
    </lineage>
</organism>
<evidence type="ECO:0000256" key="5">
    <source>
        <dbReference type="SAM" id="Phobius"/>
    </source>
</evidence>
<dbReference type="SMART" id="SM00304">
    <property type="entry name" value="HAMP"/>
    <property type="match status" value="1"/>
</dbReference>
<dbReference type="Gene3D" id="1.10.287.950">
    <property type="entry name" value="Methyl-accepting chemotaxis protein"/>
    <property type="match status" value="1"/>
</dbReference>
<dbReference type="InterPro" id="IPR003660">
    <property type="entry name" value="HAMP_dom"/>
</dbReference>
<dbReference type="InterPro" id="IPR004089">
    <property type="entry name" value="MCPsignal_dom"/>
</dbReference>
<keyword evidence="5" id="KW-0812">Transmembrane</keyword>
<dbReference type="SMART" id="SM00283">
    <property type="entry name" value="MA"/>
    <property type="match status" value="1"/>
</dbReference>
<comment type="subcellular location">
    <subcellularLocation>
        <location evidence="1">Membrane</location>
    </subcellularLocation>
</comment>
<dbReference type="OrthoDB" id="9816383at2"/>
<dbReference type="PROSITE" id="PS50885">
    <property type="entry name" value="HAMP"/>
    <property type="match status" value="1"/>
</dbReference>
<feature type="domain" description="Methyl-accepting transducer" evidence="6">
    <location>
        <begin position="300"/>
        <end position="536"/>
    </location>
</feature>
<dbReference type="CDD" id="cd11386">
    <property type="entry name" value="MCP_signal"/>
    <property type="match status" value="1"/>
</dbReference>
<evidence type="ECO:0000313" key="9">
    <source>
        <dbReference type="Proteomes" id="UP000294614"/>
    </source>
</evidence>
<keyword evidence="5" id="KW-1133">Transmembrane helix</keyword>
<keyword evidence="9" id="KW-1185">Reference proteome</keyword>
<feature type="transmembrane region" description="Helical" evidence="5">
    <location>
        <begin position="7"/>
        <end position="28"/>
    </location>
</feature>
<proteinExistence type="inferred from homology"/>
<dbReference type="PROSITE" id="PS50111">
    <property type="entry name" value="CHEMOTAXIS_TRANSDUC_2"/>
    <property type="match status" value="1"/>
</dbReference>
<protein>
    <submittedName>
        <fullName evidence="8">Methyl-accepting chemotaxis protein</fullName>
    </submittedName>
</protein>
<reference evidence="8 9" key="1">
    <citation type="submission" date="2019-03" db="EMBL/GenBank/DDBJ databases">
        <title>Genomic Encyclopedia of Type Strains, Phase IV (KMG-IV): sequencing the most valuable type-strain genomes for metagenomic binning, comparative biology and taxonomic classification.</title>
        <authorList>
            <person name="Goeker M."/>
        </authorList>
    </citation>
    <scope>NUCLEOTIDE SEQUENCE [LARGE SCALE GENOMIC DNA]</scope>
    <source>
        <strain evidence="8 9">DSM 24984</strain>
    </source>
</reference>
<sequence length="574" mass="62150">MKLKVRILLYVAVTVLIGMGVLFTVNFFTLKKNMFSAEVAKARSFVLAAEGVREFMGLASAADVYKTDELVHDINRLLLTVPIVGAMKTMELKSEEAGLKFKVPKISPRNPINEPDETDLMALKELDKLDQGAQAKTSPEFVYHDKENEQLRYYKAIRLSEVCEKCHGDPATSQALWGNSEGKDPTGVKMENWRAGELHGAFEVYLPTAPVYAAIYKNLMVSFLVFLPVTIVILIILYLINSRYIFNRVQEVGDALSKIAAGDFTVRMQVTHDDEIGDLVKATNKMTADVNDALMVVTDSISSIASTAAELSSNAETIAHGAMEQSGQVAATASAVEEVNSTVIEVAQNASNVSKSAEDASNSVAQGHRLVEETRNMMEQIATSVSDSAVTVRKLGESSEQIGQIIQVIDDIADQTNLLALNAAIEAARAGEHGRGFAVVADEVRKLAEKTVKATQEIADMIQSIQADTGGAVAGMHEGVMQVENGKTKAEEAKEALDVIKMNVQNVSNEVGMIARATEEQASATEMMAQSIENISHVTSENSVASQETAKAVEQLSHLANDLQGLIHRFKTGK</sequence>
<keyword evidence="5" id="KW-0472">Membrane</keyword>
<accession>A0A4R1KCL7</accession>
<evidence type="ECO:0000256" key="3">
    <source>
        <dbReference type="ARBA" id="ARBA00029447"/>
    </source>
</evidence>
<dbReference type="Proteomes" id="UP000294614">
    <property type="component" value="Unassembled WGS sequence"/>
</dbReference>
<dbReference type="CDD" id="cd06225">
    <property type="entry name" value="HAMP"/>
    <property type="match status" value="1"/>
</dbReference>
<dbReference type="PANTHER" id="PTHR32089:SF112">
    <property type="entry name" value="LYSOZYME-LIKE PROTEIN-RELATED"/>
    <property type="match status" value="1"/>
</dbReference>
<dbReference type="Pfam" id="PF11845">
    <property type="entry name" value="Tll0287-like"/>
    <property type="match status" value="1"/>
</dbReference>
<evidence type="ECO:0000256" key="4">
    <source>
        <dbReference type="PROSITE-ProRule" id="PRU00284"/>
    </source>
</evidence>
<evidence type="ECO:0000259" key="6">
    <source>
        <dbReference type="PROSITE" id="PS50111"/>
    </source>
</evidence>
<dbReference type="GO" id="GO:0007165">
    <property type="term" value="P:signal transduction"/>
    <property type="evidence" value="ECO:0007669"/>
    <property type="project" value="UniProtKB-KW"/>
</dbReference>
<evidence type="ECO:0000313" key="8">
    <source>
        <dbReference type="EMBL" id="TCK62285.1"/>
    </source>
</evidence>
<name>A0A4R1KCL7_9BACT</name>
<dbReference type="InterPro" id="IPR021796">
    <property type="entry name" value="Tll0287-like_dom"/>
</dbReference>
<comment type="similarity">
    <text evidence="3">Belongs to the methyl-accepting chemotaxis (MCP) protein family.</text>
</comment>